<feature type="compositionally biased region" description="Basic residues" evidence="2">
    <location>
        <begin position="66"/>
        <end position="76"/>
    </location>
</feature>
<comment type="caution">
    <text evidence="4">The sequence shown here is derived from an EMBL/GenBank/DDBJ whole genome shotgun (WGS) entry which is preliminary data.</text>
</comment>
<feature type="compositionally biased region" description="Pro residues" evidence="2">
    <location>
        <begin position="1"/>
        <end position="10"/>
    </location>
</feature>
<dbReference type="InterPro" id="IPR042460">
    <property type="entry name" value="DCN1-like_PONY"/>
</dbReference>
<evidence type="ECO:0000256" key="1">
    <source>
        <dbReference type="RuleBase" id="RU410713"/>
    </source>
</evidence>
<organism evidence="4 5">
    <name type="scientific">Discina gigas</name>
    <dbReference type="NCBI Taxonomy" id="1032678"/>
    <lineage>
        <taxon>Eukaryota</taxon>
        <taxon>Fungi</taxon>
        <taxon>Dikarya</taxon>
        <taxon>Ascomycota</taxon>
        <taxon>Pezizomycotina</taxon>
        <taxon>Pezizomycetes</taxon>
        <taxon>Pezizales</taxon>
        <taxon>Discinaceae</taxon>
        <taxon>Discina</taxon>
    </lineage>
</organism>
<dbReference type="Proteomes" id="UP001447188">
    <property type="component" value="Unassembled WGS sequence"/>
</dbReference>
<name>A0ABR3G6L3_9PEZI</name>
<feature type="compositionally biased region" description="Basic residues" evidence="2">
    <location>
        <begin position="83"/>
        <end position="93"/>
    </location>
</feature>
<evidence type="ECO:0000313" key="5">
    <source>
        <dbReference type="Proteomes" id="UP001447188"/>
    </source>
</evidence>
<keyword evidence="5" id="KW-1185">Reference proteome</keyword>
<accession>A0ABR3G6L3</accession>
<feature type="domain" description="DCUN1" evidence="3">
    <location>
        <begin position="97"/>
        <end position="313"/>
    </location>
</feature>
<evidence type="ECO:0000313" key="4">
    <source>
        <dbReference type="EMBL" id="KAL0631565.1"/>
    </source>
</evidence>
<sequence>MPPKRAPKPPAAAAVSTRSSRSRTKAATATTDSEASPASTGKRKRADAIITDDSASDTEAAQQAKTKAKATLKKTKAAASPAKKARTATAKKHNAPFTKKACEKWFETLEDGDSPGNITHNTIPKWLEDLDVSPEGIVFYLVAWKCKAKQTFNISKEEFLAGMTVLSVDSNEALLRKLPMLLKEAIPSFTNHLFDSFYKFCFTYFKPVDVKNLSWDVASELLTSLLDPARYSLKWCPSTEGDQEVVGAGGGFPHRKAFVKFLNQEPRPVQVITKDQYDQFVPFNRDVPWNLEGFKEEESTWPTLMDAYITWKKENYPLMERK</sequence>
<dbReference type="Gene3D" id="1.10.238.10">
    <property type="entry name" value="EF-hand"/>
    <property type="match status" value="1"/>
</dbReference>
<dbReference type="PANTHER" id="PTHR12281">
    <property type="entry name" value="RP42 RELATED"/>
    <property type="match status" value="1"/>
</dbReference>
<comment type="function">
    <text evidence="1">Neddylation of cullins play an essential role in the regulation of SCF-type complexes activity.</text>
</comment>
<protein>
    <recommendedName>
        <fullName evidence="1">Defective in cullin neddylation protein</fullName>
    </recommendedName>
</protein>
<evidence type="ECO:0000256" key="2">
    <source>
        <dbReference type="SAM" id="MobiDB-lite"/>
    </source>
</evidence>
<feature type="region of interest" description="Disordered" evidence="2">
    <location>
        <begin position="1"/>
        <end position="93"/>
    </location>
</feature>
<feature type="compositionally biased region" description="Low complexity" evidence="2">
    <location>
        <begin position="48"/>
        <end position="65"/>
    </location>
</feature>
<dbReference type="EMBL" id="JBBBZM010000235">
    <property type="protein sequence ID" value="KAL0631565.1"/>
    <property type="molecule type" value="Genomic_DNA"/>
</dbReference>
<proteinExistence type="predicted"/>
<dbReference type="Pfam" id="PF03556">
    <property type="entry name" value="Cullin_binding"/>
    <property type="match status" value="1"/>
</dbReference>
<dbReference type="InterPro" id="IPR005176">
    <property type="entry name" value="PONY_dom"/>
</dbReference>
<feature type="compositionally biased region" description="Low complexity" evidence="2">
    <location>
        <begin position="11"/>
        <end position="33"/>
    </location>
</feature>
<reference evidence="4 5" key="1">
    <citation type="submission" date="2024-02" db="EMBL/GenBank/DDBJ databases">
        <title>Discinaceae phylogenomics.</title>
        <authorList>
            <person name="Dirks A.C."/>
            <person name="James T.Y."/>
        </authorList>
    </citation>
    <scope>NUCLEOTIDE SEQUENCE [LARGE SCALE GENOMIC DNA]</scope>
    <source>
        <strain evidence="4 5">ACD0624</strain>
    </source>
</reference>
<dbReference type="InterPro" id="IPR014764">
    <property type="entry name" value="DCN-prot"/>
</dbReference>
<dbReference type="PROSITE" id="PS51229">
    <property type="entry name" value="DCUN1"/>
    <property type="match status" value="1"/>
</dbReference>
<gene>
    <name evidence="4" type="ORF">Q9L58_009563</name>
</gene>
<evidence type="ECO:0000259" key="3">
    <source>
        <dbReference type="PROSITE" id="PS51229"/>
    </source>
</evidence>
<dbReference type="Gene3D" id="1.10.238.200">
    <property type="entry name" value="Cullin, PONY binding domain"/>
    <property type="match status" value="1"/>
</dbReference>